<dbReference type="Gene3D" id="2.40.70.10">
    <property type="entry name" value="Acid Proteases"/>
    <property type="match status" value="1"/>
</dbReference>
<dbReference type="AlphaFoldDB" id="A0A182YSE7"/>
<dbReference type="InterPro" id="IPR021109">
    <property type="entry name" value="Peptidase_aspartic_dom_sf"/>
</dbReference>
<name>A0A182YSE7_ANOST</name>
<dbReference type="VEuPathDB" id="VectorBase:ASTEI11383"/>
<dbReference type="VEuPathDB" id="VectorBase:ASTEI20_040624"/>
<dbReference type="CDD" id="cd00303">
    <property type="entry name" value="retropepsin_like"/>
    <property type="match status" value="1"/>
</dbReference>
<reference evidence="2" key="1">
    <citation type="journal article" date="2014" name="Genome Biol.">
        <title>Genome analysis of a major urban malaria vector mosquito, Anopheles stephensi.</title>
        <authorList>
            <person name="Jiang X."/>
            <person name="Peery A."/>
            <person name="Hall A.B."/>
            <person name="Sharma A."/>
            <person name="Chen X.G."/>
            <person name="Waterhouse R.M."/>
            <person name="Komissarov A."/>
            <person name="Riehle M.M."/>
            <person name="Shouche Y."/>
            <person name="Sharakhova M.V."/>
            <person name="Lawson D."/>
            <person name="Pakpour N."/>
            <person name="Arensburger P."/>
            <person name="Davidson V.L."/>
            <person name="Eiglmeier K."/>
            <person name="Emrich S."/>
            <person name="George P."/>
            <person name="Kennedy R.C."/>
            <person name="Mane S.P."/>
            <person name="Maslen G."/>
            <person name="Oringanje C."/>
            <person name="Qi Y."/>
            <person name="Settlage R."/>
            <person name="Tojo M."/>
            <person name="Tubio J.M."/>
            <person name="Unger M.F."/>
            <person name="Wang B."/>
            <person name="Vernick K.D."/>
            <person name="Ribeiro J.M."/>
            <person name="James A.A."/>
            <person name="Michel K."/>
            <person name="Riehle M.A."/>
            <person name="Luckhart S."/>
            <person name="Sharakhov I.V."/>
            <person name="Tu Z."/>
        </authorList>
    </citation>
    <scope>NUCLEOTIDE SEQUENCE [LARGE SCALE GENOMIC DNA]</scope>
    <source>
        <strain evidence="2">Indian</strain>
    </source>
</reference>
<reference evidence="1" key="2">
    <citation type="submission" date="2020-05" db="UniProtKB">
        <authorList>
            <consortium name="EnsemblMetazoa"/>
        </authorList>
    </citation>
    <scope>IDENTIFICATION</scope>
    <source>
        <strain evidence="1">Indian</strain>
    </source>
</reference>
<organism evidence="1 2">
    <name type="scientific">Anopheles stephensi</name>
    <name type="common">Indo-Pakistan malaria mosquito</name>
    <dbReference type="NCBI Taxonomy" id="30069"/>
    <lineage>
        <taxon>Eukaryota</taxon>
        <taxon>Metazoa</taxon>
        <taxon>Ecdysozoa</taxon>
        <taxon>Arthropoda</taxon>
        <taxon>Hexapoda</taxon>
        <taxon>Insecta</taxon>
        <taxon>Pterygota</taxon>
        <taxon>Neoptera</taxon>
        <taxon>Endopterygota</taxon>
        <taxon>Diptera</taxon>
        <taxon>Nematocera</taxon>
        <taxon>Culicoidea</taxon>
        <taxon>Culicidae</taxon>
        <taxon>Anophelinae</taxon>
        <taxon>Anopheles</taxon>
    </lineage>
</organism>
<evidence type="ECO:0000313" key="2">
    <source>
        <dbReference type="Proteomes" id="UP000076408"/>
    </source>
</evidence>
<keyword evidence="2" id="KW-1185">Reference proteome</keyword>
<proteinExistence type="predicted"/>
<dbReference type="Proteomes" id="UP000076408">
    <property type="component" value="Unassembled WGS sequence"/>
</dbReference>
<dbReference type="EnsemblMetazoa" id="ASTEI11383-RA">
    <property type="protein sequence ID" value="ASTEI11383-PA"/>
    <property type="gene ID" value="ASTEI11383"/>
</dbReference>
<evidence type="ECO:0000313" key="1">
    <source>
        <dbReference type="EnsemblMetazoa" id="ASTEI11383-PA"/>
    </source>
</evidence>
<dbReference type="VEuPathDB" id="VectorBase:ASTE011771"/>
<dbReference type="OMA" id="AISANWI"/>
<protein>
    <submittedName>
        <fullName evidence="1">DUF1758 domain-containing protein</fullName>
    </submittedName>
</protein>
<sequence length="293" mass="33285">MWFLVFCALKTIIYGNAKHFWILSLRIDRVLLMAKNFVAIAYKRGILQNHADQDIRASNAKRSITHCYISWKMLNSPVKKVRLIRALWQLRIVDRVSKNVLLSTVLLEVNDAYGQRHLVRALLDNGSQPNAISESLCQQLHLPRKKVNILIVGVDGIESSANHEVRAKVQSRVTNYSAEMDFLVLRKVACDTPSHEVPVQKWNIPASYPLADPHFCTPGRIDMIIGAGYFYSLLCDGRYSLPNKGVLVESVFGWIMTGDIPAISSDAVRCNVVAVRPTIEEQLERFWKIEELQ</sequence>
<accession>A0A182YSE7</accession>